<protein>
    <submittedName>
        <fullName evidence="2">Uncharacterized protein</fullName>
    </submittedName>
</protein>
<keyword evidence="1" id="KW-1133">Transmembrane helix</keyword>
<comment type="caution">
    <text evidence="2">The sequence shown here is derived from an EMBL/GenBank/DDBJ whole genome shotgun (WGS) entry which is preliminary data.</text>
</comment>
<dbReference type="STRING" id="1454004.AW11_03403"/>
<feature type="transmembrane region" description="Helical" evidence="1">
    <location>
        <begin position="170"/>
        <end position="191"/>
    </location>
</feature>
<dbReference type="EMBL" id="JEMY01000051">
    <property type="protein sequence ID" value="EXI85691.1"/>
    <property type="molecule type" value="Genomic_DNA"/>
</dbReference>
<feature type="transmembrane region" description="Helical" evidence="1">
    <location>
        <begin position="376"/>
        <end position="394"/>
    </location>
</feature>
<keyword evidence="1" id="KW-0812">Transmembrane</keyword>
<feature type="transmembrane region" description="Helical" evidence="1">
    <location>
        <begin position="414"/>
        <end position="434"/>
    </location>
</feature>
<dbReference type="Proteomes" id="UP000022141">
    <property type="component" value="Unassembled WGS sequence"/>
</dbReference>
<dbReference type="AlphaFoldDB" id="A0A011PDM0"/>
<gene>
    <name evidence="2" type="ORF">AW11_03403</name>
</gene>
<proteinExistence type="predicted"/>
<dbReference type="eggNOG" id="COG1696">
    <property type="taxonomic scope" value="Bacteria"/>
</dbReference>
<keyword evidence="1" id="KW-0472">Membrane</keyword>
<feature type="transmembrane region" description="Helical" evidence="1">
    <location>
        <begin position="446"/>
        <end position="463"/>
    </location>
</feature>
<name>A0A011PDM0_ACCRE</name>
<evidence type="ECO:0000313" key="2">
    <source>
        <dbReference type="EMBL" id="EXI85691.1"/>
    </source>
</evidence>
<reference evidence="2" key="1">
    <citation type="submission" date="2014-02" db="EMBL/GenBank/DDBJ databases">
        <title>Expanding our view of genomic diversity in Candidatus Accumulibacter clades.</title>
        <authorList>
            <person name="Skennerton C.T."/>
            <person name="Barr J.J."/>
            <person name="Slater F.R."/>
            <person name="Bond P.L."/>
            <person name="Tyson G.W."/>
        </authorList>
    </citation>
    <scope>NUCLEOTIDE SEQUENCE [LARGE SCALE GENOMIC DNA]</scope>
</reference>
<feature type="transmembrane region" description="Helical" evidence="1">
    <location>
        <begin position="112"/>
        <end position="132"/>
    </location>
</feature>
<sequence>MSGAAGRSTLRSFLAIDERETLVQLAQTVRGRVLLFAVAVLAVSTYNAWWEAAFVVGAAMAFAYLEKQRQLILFAATYLMAFSALWLSETAIEESIAVVAAQERAAQFSPLLLAHLALITFMIFSWLTLVVVRSHKGFILARRPVVALLTVEFALCGLTSLDLVHGLPRLALWSFLSVYTPYIWFLAYAIVDQRARDRSPDAFQLGTFHPFWGGPSSIPFGKGAGFLRKTLSKTPADLAITQIKGVKLLLWSNVLLAMKVALTWICEQKLSIPSVELALGAYLDGQAFPVLIGWSALFWSTAKFCLRTAYWGHLFIGGARLAGFRLPRATWRPLEARTLIEYFNRFSYYFKELLVDFFFVPTFFRVFRRHPRLRMFFATFMAAGVGNVIFHFVREVDLVAAMGVSAAIESFTSYAFYCLVLATGIGISQVRANAGYRPSSTLAGRLWSFVSVWGFVVCLHVFSDESRRHTLLERSSFLASLFGVG</sequence>
<evidence type="ECO:0000313" key="3">
    <source>
        <dbReference type="Proteomes" id="UP000022141"/>
    </source>
</evidence>
<keyword evidence="3" id="KW-1185">Reference proteome</keyword>
<feature type="transmembrane region" description="Helical" evidence="1">
    <location>
        <begin position="72"/>
        <end position="92"/>
    </location>
</feature>
<accession>A0A011PDM0</accession>
<evidence type="ECO:0000256" key="1">
    <source>
        <dbReference type="SAM" id="Phobius"/>
    </source>
</evidence>
<dbReference type="PATRIC" id="fig|1454004.3.peg.3506"/>
<organism evidence="2 3">
    <name type="scientific">Accumulibacter regalis</name>
    <dbReference type="NCBI Taxonomy" id="522306"/>
    <lineage>
        <taxon>Bacteria</taxon>
        <taxon>Pseudomonadati</taxon>
        <taxon>Pseudomonadota</taxon>
        <taxon>Betaproteobacteria</taxon>
        <taxon>Candidatus Accumulibacter</taxon>
    </lineage>
</organism>